<evidence type="ECO:0000313" key="2">
    <source>
        <dbReference type="Proteomes" id="UP000276133"/>
    </source>
</evidence>
<accession>A0A3M7RF23</accession>
<proteinExistence type="predicted"/>
<reference evidence="1 2" key="1">
    <citation type="journal article" date="2018" name="Sci. Rep.">
        <title>Genomic signatures of local adaptation to the degree of environmental predictability in rotifers.</title>
        <authorList>
            <person name="Franch-Gras L."/>
            <person name="Hahn C."/>
            <person name="Garcia-Roger E.M."/>
            <person name="Carmona M.J."/>
            <person name="Serra M."/>
            <person name="Gomez A."/>
        </authorList>
    </citation>
    <scope>NUCLEOTIDE SEQUENCE [LARGE SCALE GENOMIC DNA]</scope>
    <source>
        <strain evidence="1">HYR1</strain>
    </source>
</reference>
<keyword evidence="2" id="KW-1185">Reference proteome</keyword>
<organism evidence="1 2">
    <name type="scientific">Brachionus plicatilis</name>
    <name type="common">Marine rotifer</name>
    <name type="synonym">Brachionus muelleri</name>
    <dbReference type="NCBI Taxonomy" id="10195"/>
    <lineage>
        <taxon>Eukaryota</taxon>
        <taxon>Metazoa</taxon>
        <taxon>Spiralia</taxon>
        <taxon>Gnathifera</taxon>
        <taxon>Rotifera</taxon>
        <taxon>Eurotatoria</taxon>
        <taxon>Monogononta</taxon>
        <taxon>Pseudotrocha</taxon>
        <taxon>Ploima</taxon>
        <taxon>Brachionidae</taxon>
        <taxon>Brachionus</taxon>
    </lineage>
</organism>
<gene>
    <name evidence="1" type="ORF">BpHYR1_025708</name>
</gene>
<dbReference type="AlphaFoldDB" id="A0A3M7RF23"/>
<comment type="caution">
    <text evidence="1">The sequence shown here is derived from an EMBL/GenBank/DDBJ whole genome shotgun (WGS) entry which is preliminary data.</text>
</comment>
<sequence>MPESLIQTYPFRLRKFSEFISAACFSQLYDRNNSMRSLRQTRFYHLNHCFSSEPTLAPKKKIDRLTGKGYEELCMILPSFKLFARHPHIFAIKFQKNFILIIDLQGGFVGNQKNILPLHEAYYLNEFCENLF</sequence>
<evidence type="ECO:0000313" key="1">
    <source>
        <dbReference type="EMBL" id="RNA22120.1"/>
    </source>
</evidence>
<dbReference type="Proteomes" id="UP000276133">
    <property type="component" value="Unassembled WGS sequence"/>
</dbReference>
<dbReference type="EMBL" id="REGN01003533">
    <property type="protein sequence ID" value="RNA22120.1"/>
    <property type="molecule type" value="Genomic_DNA"/>
</dbReference>
<protein>
    <submittedName>
        <fullName evidence="1">Uncharacterized protein</fullName>
    </submittedName>
</protein>
<name>A0A3M7RF23_BRAPC</name>